<keyword evidence="3" id="KW-0762">Sugar transport</keyword>
<dbReference type="Proteomes" id="UP000016638">
    <property type="component" value="Unassembled WGS sequence"/>
</dbReference>
<dbReference type="STRING" id="1125712.HMPREF1316_1053"/>
<dbReference type="InterPro" id="IPR013012">
    <property type="entry name" value="PTS_EIIB_3"/>
</dbReference>
<feature type="chain" id="PRO_5039646699" evidence="8">
    <location>
        <begin position="19"/>
        <end position="109"/>
    </location>
</feature>
<accession>U2TXB6</accession>
<feature type="signal peptide" evidence="8">
    <location>
        <begin position="1"/>
        <end position="18"/>
    </location>
</feature>
<evidence type="ECO:0000256" key="7">
    <source>
        <dbReference type="PROSITE-ProRule" id="PRU00423"/>
    </source>
</evidence>
<dbReference type="PANTHER" id="PTHR34581">
    <property type="entry name" value="PTS SYSTEM N,N'-DIACETYLCHITOBIOSE-SPECIFIC EIIB COMPONENT"/>
    <property type="match status" value="1"/>
</dbReference>
<dbReference type="GO" id="GO:0009401">
    <property type="term" value="P:phosphoenolpyruvate-dependent sugar phosphotransferase system"/>
    <property type="evidence" value="ECO:0007669"/>
    <property type="project" value="UniProtKB-KW"/>
</dbReference>
<evidence type="ECO:0000256" key="6">
    <source>
        <dbReference type="ARBA" id="ARBA00022777"/>
    </source>
</evidence>
<gene>
    <name evidence="10" type="ORF">HMPREF1316_1053</name>
</gene>
<sequence>MRKVYLFCSAGMSTSMLAQRMQAVADEHEIPVRVDAFSVKQVDDICASDHPDVMLIGPQARFMYDSIHERHPDIPCAVIDQDDYGSLNGDRVLRQAIYLLKHEKQEGRA</sequence>
<comment type="caution">
    <text evidence="10">The sequence shown here is derived from an EMBL/GenBank/DDBJ whole genome shotgun (WGS) entry which is preliminary data.</text>
</comment>
<keyword evidence="1" id="KW-0813">Transport</keyword>
<name>U2TXB6_9ACTN</name>
<evidence type="ECO:0000256" key="3">
    <source>
        <dbReference type="ARBA" id="ARBA00022597"/>
    </source>
</evidence>
<evidence type="ECO:0000256" key="2">
    <source>
        <dbReference type="ARBA" id="ARBA00022553"/>
    </source>
</evidence>
<dbReference type="InterPro" id="IPR036095">
    <property type="entry name" value="PTS_EIIB-like_sf"/>
</dbReference>
<evidence type="ECO:0000256" key="4">
    <source>
        <dbReference type="ARBA" id="ARBA00022679"/>
    </source>
</evidence>
<evidence type="ECO:0000259" key="9">
    <source>
        <dbReference type="PROSITE" id="PS51100"/>
    </source>
</evidence>
<keyword evidence="8" id="KW-0732">Signal</keyword>
<reference evidence="10 11" key="1">
    <citation type="submission" date="2013-08" db="EMBL/GenBank/DDBJ databases">
        <authorList>
            <person name="Durkin A.S."/>
            <person name="Haft D.R."/>
            <person name="McCorrison J."/>
            <person name="Torralba M."/>
            <person name="Gillis M."/>
            <person name="Haft D.H."/>
            <person name="Methe B."/>
            <person name="Sutton G."/>
            <person name="Nelson K.E."/>
        </authorList>
    </citation>
    <scope>NUCLEOTIDE SEQUENCE [LARGE SCALE GENOMIC DNA]</scope>
    <source>
        <strain evidence="10 11">F0195</strain>
    </source>
</reference>
<dbReference type="EMBL" id="AWEZ01000006">
    <property type="protein sequence ID" value="ERL10678.1"/>
    <property type="molecule type" value="Genomic_DNA"/>
</dbReference>
<keyword evidence="11" id="KW-1185">Reference proteome</keyword>
<dbReference type="RefSeq" id="WP_021725002.1">
    <property type="nucleotide sequence ID" value="NZ_AWEZ01000006.1"/>
</dbReference>
<dbReference type="InterPro" id="IPR051819">
    <property type="entry name" value="PTS_sugar-specific_EIIB"/>
</dbReference>
<dbReference type="Gene3D" id="3.40.50.2300">
    <property type="match status" value="1"/>
</dbReference>
<dbReference type="InterPro" id="IPR003501">
    <property type="entry name" value="PTS_EIIB_2/3"/>
</dbReference>
<dbReference type="AlphaFoldDB" id="U2TXB6"/>
<dbReference type="PROSITE" id="PS51100">
    <property type="entry name" value="PTS_EIIB_TYPE_3"/>
    <property type="match status" value="1"/>
</dbReference>
<evidence type="ECO:0000256" key="1">
    <source>
        <dbReference type="ARBA" id="ARBA00022448"/>
    </source>
</evidence>
<dbReference type="CDD" id="cd05564">
    <property type="entry name" value="PTS_IIB_chitobiose_lichenan"/>
    <property type="match status" value="1"/>
</dbReference>
<dbReference type="eggNOG" id="COG1440">
    <property type="taxonomic scope" value="Bacteria"/>
</dbReference>
<evidence type="ECO:0000313" key="11">
    <source>
        <dbReference type="Proteomes" id="UP000016638"/>
    </source>
</evidence>
<feature type="modified residue" description="Phosphocysteine; by EIIA" evidence="7">
    <location>
        <position position="8"/>
    </location>
</feature>
<proteinExistence type="predicted"/>
<dbReference type="SUPFAM" id="SSF52794">
    <property type="entry name" value="PTS system IIB component-like"/>
    <property type="match status" value="1"/>
</dbReference>
<dbReference type="GO" id="GO:0008982">
    <property type="term" value="F:protein-N(PI)-phosphohistidine-sugar phosphotransferase activity"/>
    <property type="evidence" value="ECO:0007669"/>
    <property type="project" value="InterPro"/>
</dbReference>
<dbReference type="Pfam" id="PF02302">
    <property type="entry name" value="PTS_IIB"/>
    <property type="match status" value="1"/>
</dbReference>
<dbReference type="PANTHER" id="PTHR34581:SF2">
    <property type="entry name" value="PTS SYSTEM N,N'-DIACETYLCHITOBIOSE-SPECIFIC EIIB COMPONENT"/>
    <property type="match status" value="1"/>
</dbReference>
<evidence type="ECO:0000313" key="10">
    <source>
        <dbReference type="EMBL" id="ERL10678.1"/>
    </source>
</evidence>
<dbReference type="PATRIC" id="fig|1125712.3.peg.103"/>
<feature type="domain" description="PTS EIIB type-3" evidence="9">
    <location>
        <begin position="1"/>
        <end position="106"/>
    </location>
</feature>
<organism evidence="10 11">
    <name type="scientific">Olsenella profusa F0195</name>
    <dbReference type="NCBI Taxonomy" id="1125712"/>
    <lineage>
        <taxon>Bacteria</taxon>
        <taxon>Bacillati</taxon>
        <taxon>Actinomycetota</taxon>
        <taxon>Coriobacteriia</taxon>
        <taxon>Coriobacteriales</taxon>
        <taxon>Atopobiaceae</taxon>
        <taxon>Olsenella</taxon>
    </lineage>
</organism>
<keyword evidence="6" id="KW-0418">Kinase</keyword>
<keyword evidence="2" id="KW-0597">Phosphoprotein</keyword>
<keyword evidence="5" id="KW-0598">Phosphotransferase system</keyword>
<protein>
    <submittedName>
        <fullName evidence="10">PTS system, lactose/cellobiose-specific IIB subunit</fullName>
    </submittedName>
</protein>
<evidence type="ECO:0000256" key="5">
    <source>
        <dbReference type="ARBA" id="ARBA00022683"/>
    </source>
</evidence>
<keyword evidence="4" id="KW-0808">Transferase</keyword>
<dbReference type="OrthoDB" id="9808134at2"/>
<evidence type="ECO:0000256" key="8">
    <source>
        <dbReference type="SAM" id="SignalP"/>
    </source>
</evidence>
<dbReference type="GO" id="GO:0016301">
    <property type="term" value="F:kinase activity"/>
    <property type="evidence" value="ECO:0007669"/>
    <property type="project" value="UniProtKB-KW"/>
</dbReference>